<dbReference type="HAMAP" id="MF_00011">
    <property type="entry name" value="Adenylosucc_synth"/>
    <property type="match status" value="1"/>
</dbReference>
<gene>
    <name evidence="8 10" type="primary">purA</name>
    <name evidence="10" type="ORF">MHSWG343_02910</name>
</gene>
<feature type="binding site" evidence="8">
    <location>
        <begin position="14"/>
        <end position="20"/>
    </location>
    <ligand>
        <name>GTP</name>
        <dbReference type="ChEBI" id="CHEBI:37565"/>
    </ligand>
</feature>
<dbReference type="Pfam" id="PF00709">
    <property type="entry name" value="Adenylsucc_synt"/>
    <property type="match status" value="1"/>
</dbReference>
<feature type="binding site" description="in other chain" evidence="8">
    <location>
        <position position="303"/>
    </location>
    <ligand>
        <name>IMP</name>
        <dbReference type="ChEBI" id="CHEBI:58053"/>
        <note>ligand shared between dimeric partners</note>
    </ligand>
</feature>
<dbReference type="FunFam" id="3.90.170.10:FF:000001">
    <property type="entry name" value="Adenylosuccinate synthetase"/>
    <property type="match status" value="1"/>
</dbReference>
<feature type="binding site" description="in other chain" evidence="8">
    <location>
        <position position="129"/>
    </location>
    <ligand>
        <name>IMP</name>
        <dbReference type="ChEBI" id="CHEBI:58053"/>
        <note>ligand shared between dimeric partners</note>
    </ligand>
</feature>
<accession>A0A478FPX2</accession>
<dbReference type="GO" id="GO:0005525">
    <property type="term" value="F:GTP binding"/>
    <property type="evidence" value="ECO:0007669"/>
    <property type="project" value="UniProtKB-UniRule"/>
</dbReference>
<evidence type="ECO:0000256" key="5">
    <source>
        <dbReference type="ARBA" id="ARBA00022755"/>
    </source>
</evidence>
<dbReference type="Proteomes" id="UP000324831">
    <property type="component" value="Unassembled WGS sequence"/>
</dbReference>
<keyword evidence="7 8" id="KW-0342">GTP-binding</keyword>
<evidence type="ECO:0000256" key="6">
    <source>
        <dbReference type="ARBA" id="ARBA00022842"/>
    </source>
</evidence>
<dbReference type="NCBIfam" id="NF002223">
    <property type="entry name" value="PRK01117.1"/>
    <property type="match status" value="1"/>
</dbReference>
<protein>
    <recommendedName>
        <fullName evidence="8">Adenylosuccinate synthetase</fullName>
        <shortName evidence="8">AMPSase</shortName>
        <shortName evidence="8">AdSS</shortName>
        <ecNumber evidence="8">6.3.4.4</ecNumber>
    </recommendedName>
    <alternativeName>
        <fullName evidence="8">IMP--aspartate ligase</fullName>
    </alternativeName>
</protein>
<dbReference type="EC" id="6.3.4.4" evidence="8"/>
<dbReference type="InterPro" id="IPR001114">
    <property type="entry name" value="Adenylosuccinate_synthetase"/>
</dbReference>
<dbReference type="Gene3D" id="3.90.170.10">
    <property type="entry name" value="Adenylosuccinate Synthetase, subunit A, domain 3"/>
    <property type="match status" value="1"/>
</dbReference>
<proteinExistence type="inferred from homology"/>
<feature type="binding site" description="in other chain" evidence="8">
    <location>
        <begin position="15"/>
        <end position="18"/>
    </location>
    <ligand>
        <name>IMP</name>
        <dbReference type="ChEBI" id="CHEBI:58053"/>
        <note>ligand shared between dimeric partners</note>
    </ligand>
</feature>
<comment type="caution">
    <text evidence="10">The sequence shown here is derived from an EMBL/GenBank/DDBJ whole genome shotgun (WGS) entry which is preliminary data.</text>
</comment>
<feature type="binding site" evidence="8">
    <location>
        <position position="15"/>
    </location>
    <ligand>
        <name>Mg(2+)</name>
        <dbReference type="ChEBI" id="CHEBI:18420"/>
    </ligand>
</feature>
<feature type="binding site" description="in other chain" evidence="8">
    <location>
        <position position="238"/>
    </location>
    <ligand>
        <name>IMP</name>
        <dbReference type="ChEBI" id="CHEBI:58053"/>
        <note>ligand shared between dimeric partners</note>
    </ligand>
</feature>
<feature type="binding site" description="in other chain" evidence="8">
    <location>
        <begin position="40"/>
        <end position="43"/>
    </location>
    <ligand>
        <name>IMP</name>
        <dbReference type="ChEBI" id="CHEBI:58053"/>
        <note>ligand shared between dimeric partners</note>
    </ligand>
</feature>
<feature type="active site" description="Proton donor" evidence="8">
    <location>
        <position position="43"/>
    </location>
</feature>
<dbReference type="GO" id="GO:0004019">
    <property type="term" value="F:adenylosuccinate synthase activity"/>
    <property type="evidence" value="ECO:0007669"/>
    <property type="project" value="UniProtKB-UniRule"/>
</dbReference>
<evidence type="ECO:0000256" key="2">
    <source>
        <dbReference type="ARBA" id="ARBA00022598"/>
    </source>
</evidence>
<comment type="function">
    <text evidence="8">Plays an important role in the de novo pathway of purine nucleotide biosynthesis. Catalyzes the first committed step in the biosynthesis of AMP from IMP.</text>
</comment>
<dbReference type="InterPro" id="IPR027417">
    <property type="entry name" value="P-loop_NTPase"/>
</dbReference>
<dbReference type="InterPro" id="IPR042110">
    <property type="entry name" value="Adenylosuccinate_synth_dom2"/>
</dbReference>
<dbReference type="GO" id="GO:0005737">
    <property type="term" value="C:cytoplasm"/>
    <property type="evidence" value="ECO:0007669"/>
    <property type="project" value="UniProtKB-SubCell"/>
</dbReference>
<dbReference type="GO" id="GO:0046040">
    <property type="term" value="P:IMP metabolic process"/>
    <property type="evidence" value="ECO:0007669"/>
    <property type="project" value="TreeGrafter"/>
</dbReference>
<dbReference type="Gene3D" id="1.10.300.10">
    <property type="entry name" value="Adenylosuccinate Synthetase, subunit A, domain 2"/>
    <property type="match status" value="1"/>
</dbReference>
<dbReference type="Gene3D" id="3.40.440.10">
    <property type="entry name" value="Adenylosuccinate Synthetase, subunit A, domain 1"/>
    <property type="match status" value="1"/>
</dbReference>
<feature type="binding site" evidence="8">
    <location>
        <begin position="42"/>
        <end position="44"/>
    </location>
    <ligand>
        <name>GTP</name>
        <dbReference type="ChEBI" id="CHEBI:37565"/>
    </ligand>
</feature>
<dbReference type="InterPro" id="IPR042111">
    <property type="entry name" value="Adenylosuccinate_synth_dom3"/>
</dbReference>
<dbReference type="EMBL" id="BIMN01000001">
    <property type="protein sequence ID" value="GCE63302.1"/>
    <property type="molecule type" value="Genomic_DNA"/>
</dbReference>
<feature type="binding site" evidence="8">
    <location>
        <position position="143"/>
    </location>
    <ligand>
        <name>IMP</name>
        <dbReference type="ChEBI" id="CHEBI:58053"/>
        <note>ligand shared between dimeric partners</note>
    </ligand>
</feature>
<dbReference type="UniPathway" id="UPA00075">
    <property type="reaction ID" value="UER00335"/>
</dbReference>
<feature type="active site" description="Proton acceptor" evidence="8">
    <location>
        <position position="15"/>
    </location>
</feature>
<evidence type="ECO:0000256" key="1">
    <source>
        <dbReference type="ARBA" id="ARBA00011738"/>
    </source>
</evidence>
<evidence type="ECO:0000256" key="8">
    <source>
        <dbReference type="HAMAP-Rule" id="MF_00011"/>
    </source>
</evidence>
<dbReference type="NCBIfam" id="TIGR00184">
    <property type="entry name" value="purA"/>
    <property type="match status" value="1"/>
</dbReference>
<feature type="active site" evidence="9">
    <location>
        <position position="140"/>
    </location>
</feature>
<dbReference type="GO" id="GO:0000287">
    <property type="term" value="F:magnesium ion binding"/>
    <property type="evidence" value="ECO:0007669"/>
    <property type="project" value="UniProtKB-UniRule"/>
</dbReference>
<dbReference type="InterPro" id="IPR042109">
    <property type="entry name" value="Adenylosuccinate_synth_dom1"/>
</dbReference>
<keyword evidence="3 8" id="KW-0479">Metal-binding</keyword>
<keyword evidence="2 8" id="KW-0436">Ligase</keyword>
<feature type="binding site" evidence="8">
    <location>
        <position position="305"/>
    </location>
    <ligand>
        <name>GTP</name>
        <dbReference type="ChEBI" id="CHEBI:37565"/>
    </ligand>
</feature>
<evidence type="ECO:0000313" key="11">
    <source>
        <dbReference type="Proteomes" id="UP000324831"/>
    </source>
</evidence>
<comment type="subunit">
    <text evidence="1 8">Homodimer.</text>
</comment>
<dbReference type="PANTHER" id="PTHR11846">
    <property type="entry name" value="ADENYLOSUCCINATE SYNTHETASE"/>
    <property type="match status" value="1"/>
</dbReference>
<keyword evidence="5 8" id="KW-0658">Purine biosynthesis</keyword>
<reference evidence="10 11" key="1">
    <citation type="submission" date="2019-01" db="EMBL/GenBank/DDBJ databases">
        <title>Draft genome sequences of Candidatus Mycoplasma haemohominis SWG34-3 identified from a patient with pyrexia, anemia and liver dysfunction.</title>
        <authorList>
            <person name="Sekizuka T."/>
            <person name="Hattori N."/>
            <person name="Katano H."/>
            <person name="Takuma T."/>
            <person name="Ito T."/>
            <person name="Arai N."/>
            <person name="Yanai R."/>
            <person name="Ishii S."/>
            <person name="Miura Y."/>
            <person name="Tokunaga T."/>
            <person name="Watanabe H."/>
            <person name="Nomura N."/>
            <person name="Eguchi J."/>
            <person name="Arai T."/>
            <person name="Hasegawa H."/>
            <person name="Nakamaki T."/>
            <person name="Wakita T."/>
            <person name="Niki Y."/>
            <person name="Kuroda M."/>
        </authorList>
    </citation>
    <scope>NUCLEOTIDE SEQUENCE [LARGE SCALE GENOMIC DNA]</scope>
    <source>
        <strain evidence="10">SWG34-3</strain>
    </source>
</reference>
<dbReference type="AlphaFoldDB" id="A0A478FPX2"/>
<evidence type="ECO:0000256" key="3">
    <source>
        <dbReference type="ARBA" id="ARBA00022723"/>
    </source>
</evidence>
<keyword evidence="8" id="KW-0963">Cytoplasm</keyword>
<feature type="binding site" evidence="8">
    <location>
        <begin position="331"/>
        <end position="333"/>
    </location>
    <ligand>
        <name>GTP</name>
        <dbReference type="ChEBI" id="CHEBI:37565"/>
    </ligand>
</feature>
<feature type="binding site" evidence="8">
    <location>
        <begin position="299"/>
        <end position="305"/>
    </location>
    <ligand>
        <name>substrate</name>
    </ligand>
</feature>
<dbReference type="PANTHER" id="PTHR11846:SF0">
    <property type="entry name" value="ADENYLOSUCCINATE SYNTHETASE"/>
    <property type="match status" value="1"/>
</dbReference>
<dbReference type="PROSITE" id="PS00513">
    <property type="entry name" value="ADENYLOSUCCIN_SYN_2"/>
    <property type="match status" value="1"/>
</dbReference>
<keyword evidence="4 8" id="KW-0547">Nucleotide-binding</keyword>
<dbReference type="SUPFAM" id="SSF52540">
    <property type="entry name" value="P-loop containing nucleoside triphosphate hydrolases"/>
    <property type="match status" value="1"/>
</dbReference>
<feature type="binding site" evidence="8">
    <location>
        <begin position="412"/>
        <end position="414"/>
    </location>
    <ligand>
        <name>GTP</name>
        <dbReference type="ChEBI" id="CHEBI:37565"/>
    </ligand>
</feature>
<organism evidence="10 11">
    <name type="scientific">Candidatus Mycoplasma haematohominis</name>
    <dbReference type="NCBI Taxonomy" id="1494318"/>
    <lineage>
        <taxon>Bacteria</taxon>
        <taxon>Bacillati</taxon>
        <taxon>Mycoplasmatota</taxon>
        <taxon>Mollicutes</taxon>
        <taxon>Mycoplasmataceae</taxon>
        <taxon>Mycoplasma</taxon>
    </lineage>
</organism>
<evidence type="ECO:0000256" key="7">
    <source>
        <dbReference type="ARBA" id="ARBA00023134"/>
    </source>
</evidence>
<dbReference type="SMART" id="SM00788">
    <property type="entry name" value="Adenylsucc_synt"/>
    <property type="match status" value="1"/>
</dbReference>
<comment type="subcellular location">
    <subcellularLocation>
        <location evidence="8">Cytoplasm</location>
    </subcellularLocation>
</comment>
<evidence type="ECO:0000256" key="9">
    <source>
        <dbReference type="PROSITE-ProRule" id="PRU10134"/>
    </source>
</evidence>
<feature type="binding site" evidence="8">
    <location>
        <position position="42"/>
    </location>
    <ligand>
        <name>Mg(2+)</name>
        <dbReference type="ChEBI" id="CHEBI:18420"/>
    </ligand>
</feature>
<dbReference type="GO" id="GO:0044208">
    <property type="term" value="P:'de novo' AMP biosynthetic process"/>
    <property type="evidence" value="ECO:0007669"/>
    <property type="project" value="UniProtKB-UniRule"/>
</dbReference>
<dbReference type="InterPro" id="IPR033128">
    <property type="entry name" value="Adenylosuccin_syn_Lys_AS"/>
</dbReference>
<keyword evidence="6 8" id="KW-0460">Magnesium</keyword>
<dbReference type="CDD" id="cd03108">
    <property type="entry name" value="AdSS"/>
    <property type="match status" value="1"/>
</dbReference>
<comment type="catalytic activity">
    <reaction evidence="8">
        <text>IMP + L-aspartate + GTP = N(6)-(1,2-dicarboxyethyl)-AMP + GDP + phosphate + 2 H(+)</text>
        <dbReference type="Rhea" id="RHEA:15753"/>
        <dbReference type="ChEBI" id="CHEBI:15378"/>
        <dbReference type="ChEBI" id="CHEBI:29991"/>
        <dbReference type="ChEBI" id="CHEBI:37565"/>
        <dbReference type="ChEBI" id="CHEBI:43474"/>
        <dbReference type="ChEBI" id="CHEBI:57567"/>
        <dbReference type="ChEBI" id="CHEBI:58053"/>
        <dbReference type="ChEBI" id="CHEBI:58189"/>
        <dbReference type="EC" id="6.3.4.4"/>
    </reaction>
</comment>
<comment type="cofactor">
    <cofactor evidence="8">
        <name>Mg(2+)</name>
        <dbReference type="ChEBI" id="CHEBI:18420"/>
    </cofactor>
    <text evidence="8">Binds 1 Mg(2+) ion per subunit.</text>
</comment>
<dbReference type="FunFam" id="1.10.300.10:FF:000001">
    <property type="entry name" value="Adenylosuccinate synthetase"/>
    <property type="match status" value="1"/>
</dbReference>
<comment type="pathway">
    <text evidence="8">Purine metabolism; AMP biosynthesis via de novo pathway; AMP from IMP: step 1/2.</text>
</comment>
<comment type="similarity">
    <text evidence="8">Belongs to the adenylosuccinate synthetase family.</text>
</comment>
<feature type="binding site" description="in other chain" evidence="8">
    <location>
        <position position="223"/>
    </location>
    <ligand>
        <name>IMP</name>
        <dbReference type="ChEBI" id="CHEBI:58053"/>
        <note>ligand shared between dimeric partners</note>
    </ligand>
</feature>
<sequence length="424" mass="47186">MSKQIVAVVGSSFGDEGKAKIVDCLSKDFDYVVRYQGGDNAGHSIYLDEKSKYVFQLIPTGILNSKAVISHGVVLNPEQLLKEITNVSNLVSVPGRLFISNNVHIIFDWAISLDKLIEQIRGGDKIGTTNKGIGPSYAFKALRTGVRACDLLDEVKLRKCIDFNLKILNPLFKEYGYDLFDTETCLKKYLELGQKIKPYLTDVTGFLQKEIREGKKVLFEGSQGLMLDLDMGTYPFVTSSNIVGALVSGTGLSPATFKDGLLGVVKAYSSRVGFGEFPTEIEDENLADYIRKTGNEYGSVTSRPRRIGWLDLVFLKYSVDFSGITDVAITLVDVLNGLPEVKVCVDYLDGDGNSVSWSAIRKNTSIKPVYKTFKGWKDNYSNIKKYEDFSAEFKEFVDFVVKFLGVRTKIISFGKTREAILILD</sequence>
<evidence type="ECO:0000256" key="4">
    <source>
        <dbReference type="ARBA" id="ARBA00022741"/>
    </source>
</evidence>
<name>A0A478FPX2_9MOLU</name>
<dbReference type="RefSeq" id="WP_216082896.1">
    <property type="nucleotide sequence ID" value="NZ_CACTIB010000008.1"/>
</dbReference>
<evidence type="ECO:0000313" key="10">
    <source>
        <dbReference type="EMBL" id="GCE63302.1"/>
    </source>
</evidence>